<keyword evidence="8" id="KW-0448">Lipopolysaccharide biosynthesis</keyword>
<evidence type="ECO:0000256" key="1">
    <source>
        <dbReference type="ARBA" id="ARBA00004496"/>
    </source>
</evidence>
<feature type="domain" description="DAHP synthetase I/KDSA" evidence="9">
    <location>
        <begin position="2"/>
        <end position="254"/>
    </location>
</feature>
<keyword evidence="11" id="KW-1185">Reference proteome</keyword>
<dbReference type="Pfam" id="PF00793">
    <property type="entry name" value="DAHP_synth_1"/>
    <property type="match status" value="1"/>
</dbReference>
<proteinExistence type="inferred from homology"/>
<dbReference type="HAMAP" id="MF_00056">
    <property type="entry name" value="KDO8P_synth"/>
    <property type="match status" value="1"/>
</dbReference>
<evidence type="ECO:0000256" key="2">
    <source>
        <dbReference type="ARBA" id="ARBA00004756"/>
    </source>
</evidence>
<comment type="pathway">
    <text evidence="3 8">Carbohydrate biosynthesis; 3-deoxy-D-manno-octulosonate biosynthesis; 3-deoxy-D-manno-octulosonate from D-ribulose 5-phosphate: step 2/3.</text>
</comment>
<dbReference type="NCBIfam" id="TIGR01362">
    <property type="entry name" value="KDO8P_synth"/>
    <property type="match status" value="1"/>
</dbReference>
<evidence type="ECO:0000256" key="8">
    <source>
        <dbReference type="HAMAP-Rule" id="MF_00056"/>
    </source>
</evidence>
<comment type="catalytic activity">
    <reaction evidence="7 8">
        <text>D-arabinose 5-phosphate + phosphoenolpyruvate + H2O = 3-deoxy-alpha-D-manno-2-octulosonate-8-phosphate + phosphate</text>
        <dbReference type="Rhea" id="RHEA:14053"/>
        <dbReference type="ChEBI" id="CHEBI:15377"/>
        <dbReference type="ChEBI" id="CHEBI:43474"/>
        <dbReference type="ChEBI" id="CHEBI:57693"/>
        <dbReference type="ChEBI" id="CHEBI:58702"/>
        <dbReference type="ChEBI" id="CHEBI:85985"/>
        <dbReference type="EC" id="2.5.1.55"/>
    </reaction>
</comment>
<dbReference type="GO" id="GO:0008676">
    <property type="term" value="F:3-deoxy-8-phosphooctulonate synthase activity"/>
    <property type="evidence" value="ECO:0007669"/>
    <property type="project" value="UniProtKB-EC"/>
</dbReference>
<evidence type="ECO:0000256" key="3">
    <source>
        <dbReference type="ARBA" id="ARBA00004845"/>
    </source>
</evidence>
<evidence type="ECO:0000313" key="11">
    <source>
        <dbReference type="Proteomes" id="UP000772812"/>
    </source>
</evidence>
<comment type="pathway">
    <text evidence="2">Bacterial outer membrane biogenesis; lipopolysaccharide biosynthesis.</text>
</comment>
<evidence type="ECO:0000313" key="10">
    <source>
        <dbReference type="EMBL" id="MBK3332064.1"/>
    </source>
</evidence>
<dbReference type="PANTHER" id="PTHR21057">
    <property type="entry name" value="PHOSPHO-2-DEHYDRO-3-DEOXYHEPTONATE ALDOLASE"/>
    <property type="match status" value="1"/>
</dbReference>
<dbReference type="Proteomes" id="UP000772812">
    <property type="component" value="Unassembled WGS sequence"/>
</dbReference>
<evidence type="ECO:0000256" key="5">
    <source>
        <dbReference type="ARBA" id="ARBA00022490"/>
    </source>
</evidence>
<name>A0ABS1GGM1_9AQUI</name>
<evidence type="ECO:0000256" key="4">
    <source>
        <dbReference type="ARBA" id="ARBA00010499"/>
    </source>
</evidence>
<reference evidence="10 11" key="1">
    <citation type="journal article" date="2021" name="Syst. Appl. Microbiol.">
        <title>Persephonella atlantica sp. nov.: How to adapt to physico-chemical gradients in high temperature hydrothermal habitats.</title>
        <authorList>
            <person name="Francois D.X."/>
            <person name="Godfroy A."/>
            <person name="Mathien C."/>
            <person name="Aube J."/>
            <person name="Cathalot C."/>
            <person name="Lesongeur F."/>
            <person name="L'Haridon S."/>
            <person name="Philippon X."/>
            <person name="Roussel E.G."/>
        </authorList>
    </citation>
    <scope>NUCLEOTIDE SEQUENCE [LARGE SCALE GENOMIC DNA]</scope>
    <source>
        <strain evidence="10 11">MO1340</strain>
    </source>
</reference>
<sequence>MEKFTVIAGPCVIENEEICIEVAEVIRGLQEEFPDIRFVFKSSFDKANRSSIHSFRGRGVDYGLKVLERIKKDYNLPVLTDIHETNQADTVAEVVDIIQIPAFLSRQTDLLLAAARTGKEINVKKGQFLAPWDTKNIVEKLKFGGAKKFYLTERGVSFGYNNLVVDFRSLPIMRQFAPVIYDATHSVQLPGGQGSSSGGQREFVYPLSKAAISVGVDGLFFETHPEPERALSDGPNQIPLKEFPSIIRKLIKLREFIIEESI</sequence>
<dbReference type="EC" id="2.5.1.55" evidence="8"/>
<evidence type="ECO:0000256" key="7">
    <source>
        <dbReference type="ARBA" id="ARBA00049112"/>
    </source>
</evidence>
<dbReference type="SUPFAM" id="SSF51569">
    <property type="entry name" value="Aldolase"/>
    <property type="match status" value="1"/>
</dbReference>
<dbReference type="RefSeq" id="WP_200673454.1">
    <property type="nucleotide sequence ID" value="NZ_JAACYA010000001.1"/>
</dbReference>
<comment type="subcellular location">
    <subcellularLocation>
        <location evidence="1 8">Cytoplasm</location>
    </subcellularLocation>
</comment>
<dbReference type="InterPro" id="IPR006218">
    <property type="entry name" value="DAHP1/KDSA"/>
</dbReference>
<keyword evidence="5 8" id="KW-0963">Cytoplasm</keyword>
<comment type="similarity">
    <text evidence="4 8">Belongs to the KdsA family.</text>
</comment>
<organism evidence="10 11">
    <name type="scientific">Persephonella atlantica</name>
    <dbReference type="NCBI Taxonomy" id="2699429"/>
    <lineage>
        <taxon>Bacteria</taxon>
        <taxon>Pseudomonadati</taxon>
        <taxon>Aquificota</taxon>
        <taxon>Aquificia</taxon>
        <taxon>Aquificales</taxon>
        <taxon>Hydrogenothermaceae</taxon>
        <taxon>Persephonella</taxon>
    </lineage>
</organism>
<dbReference type="InterPro" id="IPR013785">
    <property type="entry name" value="Aldolase_TIM"/>
</dbReference>
<comment type="caution">
    <text evidence="10">The sequence shown here is derived from an EMBL/GenBank/DDBJ whole genome shotgun (WGS) entry which is preliminary data.</text>
</comment>
<protein>
    <recommendedName>
        <fullName evidence="8">2-dehydro-3-deoxyphosphooctonate aldolase</fullName>
        <ecNumber evidence="8">2.5.1.55</ecNumber>
    </recommendedName>
    <alternativeName>
        <fullName evidence="8">3-deoxy-D-manno-octulosonic acid 8-phosphate synthase</fullName>
    </alternativeName>
    <alternativeName>
        <fullName evidence="8">KDO-8-phosphate synthase</fullName>
        <shortName evidence="8">KDO 8-P synthase</shortName>
        <shortName evidence="8">KDOPS</shortName>
    </alternativeName>
    <alternativeName>
        <fullName evidence="8">Phospho-2-dehydro-3-deoxyoctonate aldolase</fullName>
    </alternativeName>
</protein>
<dbReference type="EMBL" id="JAACYA010000001">
    <property type="protein sequence ID" value="MBK3332064.1"/>
    <property type="molecule type" value="Genomic_DNA"/>
</dbReference>
<evidence type="ECO:0000259" key="9">
    <source>
        <dbReference type="Pfam" id="PF00793"/>
    </source>
</evidence>
<evidence type="ECO:0000256" key="6">
    <source>
        <dbReference type="ARBA" id="ARBA00022679"/>
    </source>
</evidence>
<dbReference type="InterPro" id="IPR006269">
    <property type="entry name" value="KDO8P_synthase"/>
</dbReference>
<dbReference type="Gene3D" id="3.20.20.70">
    <property type="entry name" value="Aldolase class I"/>
    <property type="match status" value="1"/>
</dbReference>
<accession>A0ABS1GGM1</accession>
<keyword evidence="6 8" id="KW-0808">Transferase</keyword>
<dbReference type="NCBIfam" id="NF003543">
    <property type="entry name" value="PRK05198.1"/>
    <property type="match status" value="1"/>
</dbReference>
<gene>
    <name evidence="8 10" type="primary">kdsA</name>
    <name evidence="10" type="ORF">GWK41_03150</name>
</gene>